<dbReference type="Gene3D" id="1.10.630.10">
    <property type="entry name" value="Cytochrome P450"/>
    <property type="match status" value="1"/>
</dbReference>
<reference evidence="4" key="1">
    <citation type="submission" date="2022-11" db="UniProtKB">
        <authorList>
            <consortium name="WormBaseParasite"/>
        </authorList>
    </citation>
    <scope>IDENTIFICATION</scope>
</reference>
<sequence>MAKAVAFYTKHIPNRYGYGPVYTIWLGEEPTVIVTDYEIMRDLFVKEGDVYAGRNFLVDLFKTFSADLHMDTDFAIRIRIYPWGQYPYPFVSVRLLSHIHPRISADISVFSQNGQPG</sequence>
<dbReference type="InterPro" id="IPR001128">
    <property type="entry name" value="Cyt_P450"/>
</dbReference>
<dbReference type="PRINTS" id="PR00463">
    <property type="entry name" value="EP450I"/>
</dbReference>
<dbReference type="InterPro" id="IPR002401">
    <property type="entry name" value="Cyt_P450_E_grp-I"/>
</dbReference>
<accession>A0A914NKG8</accession>
<dbReference type="GO" id="GO:0016705">
    <property type="term" value="F:oxidoreductase activity, acting on paired donors, with incorporation or reduction of molecular oxygen"/>
    <property type="evidence" value="ECO:0007669"/>
    <property type="project" value="InterPro"/>
</dbReference>
<protein>
    <submittedName>
        <fullName evidence="4">Uncharacterized protein</fullName>
    </submittedName>
</protein>
<dbReference type="InterPro" id="IPR036396">
    <property type="entry name" value="Cyt_P450_sf"/>
</dbReference>
<evidence type="ECO:0000256" key="1">
    <source>
        <dbReference type="ARBA" id="ARBA00010617"/>
    </source>
</evidence>
<dbReference type="AlphaFoldDB" id="A0A914NKG8"/>
<dbReference type="Proteomes" id="UP000887563">
    <property type="component" value="Unplaced"/>
</dbReference>
<name>A0A914NKG8_MELIC</name>
<keyword evidence="3" id="KW-1185">Reference proteome</keyword>
<dbReference type="GO" id="GO:0020037">
    <property type="term" value="F:heme binding"/>
    <property type="evidence" value="ECO:0007669"/>
    <property type="project" value="InterPro"/>
</dbReference>
<dbReference type="GO" id="GO:0004497">
    <property type="term" value="F:monooxygenase activity"/>
    <property type="evidence" value="ECO:0007669"/>
    <property type="project" value="UniProtKB-KW"/>
</dbReference>
<evidence type="ECO:0000313" key="4">
    <source>
        <dbReference type="WBParaSite" id="Minc3s06717g40222"/>
    </source>
</evidence>
<dbReference type="Pfam" id="PF00067">
    <property type="entry name" value="p450"/>
    <property type="match status" value="1"/>
</dbReference>
<keyword evidence="2" id="KW-0560">Oxidoreductase</keyword>
<comment type="similarity">
    <text evidence="1">Belongs to the cytochrome P450 family.</text>
</comment>
<evidence type="ECO:0000313" key="3">
    <source>
        <dbReference type="Proteomes" id="UP000887563"/>
    </source>
</evidence>
<evidence type="ECO:0000256" key="2">
    <source>
        <dbReference type="ARBA" id="ARBA00023033"/>
    </source>
</evidence>
<dbReference type="WBParaSite" id="Minc3s06717g40222">
    <property type="protein sequence ID" value="Minc3s06717g40222"/>
    <property type="gene ID" value="Minc3s06717g40222"/>
</dbReference>
<dbReference type="SUPFAM" id="SSF48264">
    <property type="entry name" value="Cytochrome P450"/>
    <property type="match status" value="1"/>
</dbReference>
<proteinExistence type="inferred from homology"/>
<dbReference type="GO" id="GO:0005506">
    <property type="term" value="F:iron ion binding"/>
    <property type="evidence" value="ECO:0007669"/>
    <property type="project" value="InterPro"/>
</dbReference>
<organism evidence="3 4">
    <name type="scientific">Meloidogyne incognita</name>
    <name type="common">Southern root-knot nematode worm</name>
    <name type="synonym">Oxyuris incognita</name>
    <dbReference type="NCBI Taxonomy" id="6306"/>
    <lineage>
        <taxon>Eukaryota</taxon>
        <taxon>Metazoa</taxon>
        <taxon>Ecdysozoa</taxon>
        <taxon>Nematoda</taxon>
        <taxon>Chromadorea</taxon>
        <taxon>Rhabditida</taxon>
        <taxon>Tylenchina</taxon>
        <taxon>Tylenchomorpha</taxon>
        <taxon>Tylenchoidea</taxon>
        <taxon>Meloidogynidae</taxon>
        <taxon>Meloidogyninae</taxon>
        <taxon>Meloidogyne</taxon>
        <taxon>Meloidogyne incognita group</taxon>
    </lineage>
</organism>
<keyword evidence="2" id="KW-0503">Monooxygenase</keyword>